<dbReference type="Proteomes" id="UP001234297">
    <property type="component" value="Chromosome 2"/>
</dbReference>
<name>A0ACC2MGT2_PERAE</name>
<dbReference type="EMBL" id="CM056810">
    <property type="protein sequence ID" value="KAJ8644372.1"/>
    <property type="molecule type" value="Genomic_DNA"/>
</dbReference>
<protein>
    <submittedName>
        <fullName evidence="1">Uncharacterized protein</fullName>
    </submittedName>
</protein>
<gene>
    <name evidence="1" type="ORF">MRB53_006120</name>
</gene>
<evidence type="ECO:0000313" key="2">
    <source>
        <dbReference type="Proteomes" id="UP001234297"/>
    </source>
</evidence>
<reference evidence="1 2" key="1">
    <citation type="journal article" date="2022" name="Hortic Res">
        <title>A haplotype resolved chromosomal level avocado genome allows analysis of novel avocado genes.</title>
        <authorList>
            <person name="Nath O."/>
            <person name="Fletcher S.J."/>
            <person name="Hayward A."/>
            <person name="Shaw L.M."/>
            <person name="Masouleh A.K."/>
            <person name="Furtado A."/>
            <person name="Henry R.J."/>
            <person name="Mitter N."/>
        </authorList>
    </citation>
    <scope>NUCLEOTIDE SEQUENCE [LARGE SCALE GENOMIC DNA]</scope>
    <source>
        <strain evidence="2">cv. Hass</strain>
    </source>
</reference>
<accession>A0ACC2MGT2</accession>
<comment type="caution">
    <text evidence="1">The sequence shown here is derived from an EMBL/GenBank/DDBJ whole genome shotgun (WGS) entry which is preliminary data.</text>
</comment>
<proteinExistence type="predicted"/>
<keyword evidence="2" id="KW-1185">Reference proteome</keyword>
<sequence length="137" mass="15319">MVINFKDYYALVIFSHFPLPSEGGFLPFSLQSYLPTLALAVPPSITLVGCPQFCFYLITLRGWLVLAFQGSSLKLPRHGLSVLCGVEYQVGMPLKLSLHLQRVFHVFHERRGRSRSTAKAGLRQNNGFLPERGQALA</sequence>
<organism evidence="1 2">
    <name type="scientific">Persea americana</name>
    <name type="common">Avocado</name>
    <dbReference type="NCBI Taxonomy" id="3435"/>
    <lineage>
        <taxon>Eukaryota</taxon>
        <taxon>Viridiplantae</taxon>
        <taxon>Streptophyta</taxon>
        <taxon>Embryophyta</taxon>
        <taxon>Tracheophyta</taxon>
        <taxon>Spermatophyta</taxon>
        <taxon>Magnoliopsida</taxon>
        <taxon>Magnoliidae</taxon>
        <taxon>Laurales</taxon>
        <taxon>Lauraceae</taxon>
        <taxon>Persea</taxon>
    </lineage>
</organism>
<evidence type="ECO:0000313" key="1">
    <source>
        <dbReference type="EMBL" id="KAJ8644372.1"/>
    </source>
</evidence>